<organism evidence="2">
    <name type="scientific">Tanacetum cinerariifolium</name>
    <name type="common">Dalmatian daisy</name>
    <name type="synonym">Chrysanthemum cinerariifolium</name>
    <dbReference type="NCBI Taxonomy" id="118510"/>
    <lineage>
        <taxon>Eukaryota</taxon>
        <taxon>Viridiplantae</taxon>
        <taxon>Streptophyta</taxon>
        <taxon>Embryophyta</taxon>
        <taxon>Tracheophyta</taxon>
        <taxon>Spermatophyta</taxon>
        <taxon>Magnoliopsida</taxon>
        <taxon>eudicotyledons</taxon>
        <taxon>Gunneridae</taxon>
        <taxon>Pentapetalae</taxon>
        <taxon>asterids</taxon>
        <taxon>campanulids</taxon>
        <taxon>Asterales</taxon>
        <taxon>Asteraceae</taxon>
        <taxon>Asteroideae</taxon>
        <taxon>Anthemideae</taxon>
        <taxon>Anthemidinae</taxon>
        <taxon>Tanacetum</taxon>
    </lineage>
</organism>
<feature type="non-terminal residue" evidence="2">
    <location>
        <position position="1"/>
    </location>
</feature>
<gene>
    <name evidence="2" type="ORF">Tci_925414</name>
</gene>
<reference evidence="2" key="1">
    <citation type="journal article" date="2019" name="Sci. Rep.">
        <title>Draft genome of Tanacetum cinerariifolium, the natural source of mosquito coil.</title>
        <authorList>
            <person name="Yamashiro T."/>
            <person name="Shiraishi A."/>
            <person name="Satake H."/>
            <person name="Nakayama K."/>
        </authorList>
    </citation>
    <scope>NUCLEOTIDE SEQUENCE</scope>
</reference>
<name>A0A699X119_TANCI</name>
<sequence length="73" mass="8072">PAVAAVGSSCRSRFPQTRFRAGPGPARKPARRPAAHRGLNRNCPASEWRLYNKECSGALVPSNQNKREESIRK</sequence>
<feature type="compositionally biased region" description="Basic residues" evidence="1">
    <location>
        <begin position="28"/>
        <end position="39"/>
    </location>
</feature>
<feature type="region of interest" description="Disordered" evidence="1">
    <location>
        <begin position="1"/>
        <end position="39"/>
    </location>
</feature>
<evidence type="ECO:0000256" key="1">
    <source>
        <dbReference type="SAM" id="MobiDB-lite"/>
    </source>
</evidence>
<dbReference type="AlphaFoldDB" id="A0A699X119"/>
<dbReference type="EMBL" id="BKCJ011794361">
    <property type="protein sequence ID" value="GFD53445.1"/>
    <property type="molecule type" value="Genomic_DNA"/>
</dbReference>
<evidence type="ECO:0000313" key="2">
    <source>
        <dbReference type="EMBL" id="GFD53445.1"/>
    </source>
</evidence>
<accession>A0A699X119</accession>
<protein>
    <submittedName>
        <fullName evidence="2">Uncharacterized protein</fullName>
    </submittedName>
</protein>
<feature type="non-terminal residue" evidence="2">
    <location>
        <position position="73"/>
    </location>
</feature>
<comment type="caution">
    <text evidence="2">The sequence shown here is derived from an EMBL/GenBank/DDBJ whole genome shotgun (WGS) entry which is preliminary data.</text>
</comment>
<proteinExistence type="predicted"/>